<keyword evidence="2" id="KW-0472">Membrane</keyword>
<keyword evidence="2" id="KW-0812">Transmembrane</keyword>
<feature type="region of interest" description="Disordered" evidence="1">
    <location>
        <begin position="1"/>
        <end position="39"/>
    </location>
</feature>
<feature type="transmembrane region" description="Helical" evidence="2">
    <location>
        <begin position="240"/>
        <end position="262"/>
    </location>
</feature>
<feature type="transmembrane region" description="Helical" evidence="2">
    <location>
        <begin position="283"/>
        <end position="305"/>
    </location>
</feature>
<organism evidence="3 4">
    <name type="scientific">Lyophyllum shimeji</name>
    <name type="common">Hon-shimeji</name>
    <name type="synonym">Tricholoma shimeji</name>
    <dbReference type="NCBI Taxonomy" id="47721"/>
    <lineage>
        <taxon>Eukaryota</taxon>
        <taxon>Fungi</taxon>
        <taxon>Dikarya</taxon>
        <taxon>Basidiomycota</taxon>
        <taxon>Agaricomycotina</taxon>
        <taxon>Agaricomycetes</taxon>
        <taxon>Agaricomycetidae</taxon>
        <taxon>Agaricales</taxon>
        <taxon>Tricholomatineae</taxon>
        <taxon>Lyophyllaceae</taxon>
        <taxon>Lyophyllum</taxon>
    </lineage>
</organism>
<keyword evidence="2" id="KW-1133">Transmembrane helix</keyword>
<name>A0A9P3PWN7_LYOSH</name>
<evidence type="ECO:0000313" key="4">
    <source>
        <dbReference type="Proteomes" id="UP001063166"/>
    </source>
</evidence>
<proteinExistence type="predicted"/>
<evidence type="ECO:0000256" key="2">
    <source>
        <dbReference type="SAM" id="Phobius"/>
    </source>
</evidence>
<protein>
    <submittedName>
        <fullName evidence="3">Uncharacterized protein</fullName>
    </submittedName>
</protein>
<evidence type="ECO:0000313" key="3">
    <source>
        <dbReference type="EMBL" id="GLB44362.1"/>
    </source>
</evidence>
<evidence type="ECO:0000256" key="1">
    <source>
        <dbReference type="SAM" id="MobiDB-lite"/>
    </source>
</evidence>
<dbReference type="AlphaFoldDB" id="A0A9P3PWN7"/>
<dbReference type="EMBL" id="BRPK01000016">
    <property type="protein sequence ID" value="GLB44362.1"/>
    <property type="molecule type" value="Genomic_DNA"/>
</dbReference>
<gene>
    <name evidence="3" type="ORF">LshimejAT787_1602920</name>
</gene>
<dbReference type="OrthoDB" id="2752889at2759"/>
<comment type="caution">
    <text evidence="3">The sequence shown here is derived from an EMBL/GenBank/DDBJ whole genome shotgun (WGS) entry which is preliminary data.</text>
</comment>
<feature type="compositionally biased region" description="Basic and acidic residues" evidence="1">
    <location>
        <begin position="22"/>
        <end position="31"/>
    </location>
</feature>
<reference evidence="3" key="1">
    <citation type="submission" date="2022-07" db="EMBL/GenBank/DDBJ databases">
        <title>The genome of Lyophyllum shimeji provides insight into the initial evolution of ectomycorrhizal fungal genome.</title>
        <authorList>
            <person name="Kobayashi Y."/>
            <person name="Shibata T."/>
            <person name="Hirakawa H."/>
            <person name="Shigenobu S."/>
            <person name="Nishiyama T."/>
            <person name="Yamada A."/>
            <person name="Hasebe M."/>
            <person name="Kawaguchi M."/>
        </authorList>
    </citation>
    <scope>NUCLEOTIDE SEQUENCE</scope>
    <source>
        <strain evidence="3">AT787</strain>
    </source>
</reference>
<accession>A0A9P3PWN7</accession>
<sequence length="386" mass="41961">MSEPPRTDSVSLPAGKTSGFIERVDSDRTDESPFGSTLATPVDEDVKLFAGIEQRLLENRTNSHGDGATAHLGPQEAAFDAHGLLKIARDGIKLPVGDALEAAPTPSPSLDRVDLTFGQESQTESLNVHISRPRAESIYSQPNVPLPISGETPDVQLEHYPFPEAILDTQSSPAVVVDEKFASSPAGATSEEDFAKTARELFSLLPFAHEDSSFNEIMSVGDLLSSSLANLFPRNLFPSLLRIFLFFPWCLLAGGALLLFPGHLEALIFSPGYAESRRGIRRFAFLADTGTELVSIFIVVLMIFWYAFPTAGVLAIGGIAAQAIYAWQGFEVDRSVPLGEDDRQTLYLVWKRYLFVDALKGLTSTDQGFFATGADDDENAEDEEGL</sequence>
<dbReference type="Proteomes" id="UP001063166">
    <property type="component" value="Unassembled WGS sequence"/>
</dbReference>
<keyword evidence="4" id="KW-1185">Reference proteome</keyword>